<dbReference type="Pfam" id="PF13274">
    <property type="entry name" value="SocA_Panacea"/>
    <property type="match status" value="1"/>
</dbReference>
<protein>
    <submittedName>
        <fullName evidence="2">Uncharacterized phage-associated protein</fullName>
    </submittedName>
</protein>
<dbReference type="RefSeq" id="WP_090080310.1">
    <property type="nucleotide sequence ID" value="NZ_FOQT01000003.1"/>
</dbReference>
<proteinExistence type="predicted"/>
<dbReference type="InterPro" id="IPR025272">
    <property type="entry name" value="SocA_Panacea"/>
</dbReference>
<organism evidence="2 3">
    <name type="scientific">Halpernia frigidisoli</name>
    <dbReference type="NCBI Taxonomy" id="1125876"/>
    <lineage>
        <taxon>Bacteria</taxon>
        <taxon>Pseudomonadati</taxon>
        <taxon>Bacteroidota</taxon>
        <taxon>Flavobacteriia</taxon>
        <taxon>Flavobacteriales</taxon>
        <taxon>Weeksellaceae</taxon>
        <taxon>Chryseobacterium group</taxon>
        <taxon>Halpernia</taxon>
    </lineage>
</organism>
<feature type="domain" description="Antitoxin SocA-like Panacea" evidence="1">
    <location>
        <begin position="26"/>
        <end position="130"/>
    </location>
</feature>
<keyword evidence="3" id="KW-1185">Reference proteome</keyword>
<evidence type="ECO:0000313" key="2">
    <source>
        <dbReference type="EMBL" id="SFI28549.1"/>
    </source>
</evidence>
<dbReference type="OrthoDB" id="9799173at2"/>
<accession>A0A1I3GYN0</accession>
<sequence length="159" mass="18717">MNSWDLGHIITNYVNQKGDTVSHKKLQKLLYYVEAWHLVNFKKPILQEDFQAWVHGPVIPDLYQKLKDFGFNDLAIINEEEETVDKEIEYIIKKNEIDSNQLDFIYSVLDNYGSLSSFDLELLSHNEKPWIEARGNCAPHERCTNIISKKSMFKFYSEL</sequence>
<evidence type="ECO:0000313" key="3">
    <source>
        <dbReference type="Proteomes" id="UP000198931"/>
    </source>
</evidence>
<name>A0A1I3GYN0_9FLAO</name>
<gene>
    <name evidence="2" type="ORF">SAMN05443292_2096</name>
</gene>
<reference evidence="2 3" key="1">
    <citation type="submission" date="2016-10" db="EMBL/GenBank/DDBJ databases">
        <authorList>
            <person name="de Groot N.N."/>
        </authorList>
    </citation>
    <scope>NUCLEOTIDE SEQUENCE [LARGE SCALE GENOMIC DNA]</scope>
    <source>
        <strain evidence="2 3">DSM 26000</strain>
    </source>
</reference>
<dbReference type="EMBL" id="FOQT01000003">
    <property type="protein sequence ID" value="SFI28549.1"/>
    <property type="molecule type" value="Genomic_DNA"/>
</dbReference>
<dbReference type="AlphaFoldDB" id="A0A1I3GYN0"/>
<evidence type="ECO:0000259" key="1">
    <source>
        <dbReference type="Pfam" id="PF13274"/>
    </source>
</evidence>
<dbReference type="Proteomes" id="UP000198931">
    <property type="component" value="Unassembled WGS sequence"/>
</dbReference>